<dbReference type="CTD" id="9950168"/>
<organism evidence="1">
    <name type="scientific">Loa loa</name>
    <name type="common">Eye worm</name>
    <name type="synonym">Filaria loa</name>
    <dbReference type="NCBI Taxonomy" id="7209"/>
    <lineage>
        <taxon>Eukaryota</taxon>
        <taxon>Metazoa</taxon>
        <taxon>Ecdysozoa</taxon>
        <taxon>Nematoda</taxon>
        <taxon>Chromadorea</taxon>
        <taxon>Rhabditida</taxon>
        <taxon>Spirurina</taxon>
        <taxon>Spiruromorpha</taxon>
        <taxon>Filarioidea</taxon>
        <taxon>Onchocercidae</taxon>
        <taxon>Loa</taxon>
    </lineage>
</organism>
<dbReference type="GeneID" id="9950168"/>
<gene>
    <name evidence="1" type="ORF">LOAG_12702</name>
</gene>
<proteinExistence type="predicted"/>
<evidence type="ECO:0000313" key="1">
    <source>
        <dbReference type="EMBL" id="EFO15806.1"/>
    </source>
</evidence>
<name>A0A1S0TKT3_LOALO</name>
<dbReference type="InParanoid" id="A0A1S0TKT3"/>
<accession>A0A1S0TKT3</accession>
<protein>
    <submittedName>
        <fullName evidence="1">Uncharacterized protein</fullName>
    </submittedName>
</protein>
<reference evidence="1" key="1">
    <citation type="submission" date="2012-04" db="EMBL/GenBank/DDBJ databases">
        <title>The Genome Sequence of Loa loa.</title>
        <authorList>
            <consortium name="The Broad Institute Genome Sequencing Platform"/>
            <consortium name="Broad Institute Genome Sequencing Center for Infectious Disease"/>
            <person name="Nutman T.B."/>
            <person name="Fink D.L."/>
            <person name="Russ C."/>
            <person name="Young S."/>
            <person name="Zeng Q."/>
            <person name="Gargeya S."/>
            <person name="Alvarado L."/>
            <person name="Berlin A."/>
            <person name="Chapman S.B."/>
            <person name="Chen Z."/>
            <person name="Freedman E."/>
            <person name="Gellesch M."/>
            <person name="Goldberg J."/>
            <person name="Griggs A."/>
            <person name="Gujja S."/>
            <person name="Heilman E.R."/>
            <person name="Heiman D."/>
            <person name="Howarth C."/>
            <person name="Mehta T."/>
            <person name="Neiman D."/>
            <person name="Pearson M."/>
            <person name="Roberts A."/>
            <person name="Saif S."/>
            <person name="Shea T."/>
            <person name="Shenoy N."/>
            <person name="Sisk P."/>
            <person name="Stolte C."/>
            <person name="Sykes S."/>
            <person name="White J."/>
            <person name="Yandava C."/>
            <person name="Haas B."/>
            <person name="Henn M.R."/>
            <person name="Nusbaum C."/>
            <person name="Birren B."/>
        </authorList>
    </citation>
    <scope>NUCLEOTIDE SEQUENCE [LARGE SCALE GENOMIC DNA]</scope>
</reference>
<dbReference type="AlphaFoldDB" id="A0A1S0TKT3"/>
<dbReference type="RefSeq" id="XP_003148263.1">
    <property type="nucleotide sequence ID" value="XM_003148215.1"/>
</dbReference>
<dbReference type="KEGG" id="loa:LOAG_12702"/>
<dbReference type="EMBL" id="JH712865">
    <property type="protein sequence ID" value="EFO15806.1"/>
    <property type="molecule type" value="Genomic_DNA"/>
</dbReference>
<sequence>MYNCRQHTTLFAHTKKIDNLLYQEALGKSPSSHHHYVKEERRKLDHANYRGVTLFFIAGKILAKILLDKLALGIAEEVPGSQCGQCVFIQQGVINIAILKRIQSCWARHVSRNEDYRFPKVMLCDALATGFRNKSAPDRRYIKHPKTISWLWPH</sequence>